<feature type="region of interest" description="Disordered" evidence="3">
    <location>
        <begin position="1"/>
        <end position="31"/>
    </location>
</feature>
<dbReference type="GO" id="GO:0003677">
    <property type="term" value="F:DNA binding"/>
    <property type="evidence" value="ECO:0007669"/>
    <property type="project" value="InterPro"/>
</dbReference>
<proteinExistence type="predicted"/>
<dbReference type="CDD" id="cd12148">
    <property type="entry name" value="fungal_TF_MHR"/>
    <property type="match status" value="1"/>
</dbReference>
<dbReference type="GO" id="GO:0000981">
    <property type="term" value="F:DNA-binding transcription factor activity, RNA polymerase II-specific"/>
    <property type="evidence" value="ECO:0007669"/>
    <property type="project" value="InterPro"/>
</dbReference>
<dbReference type="InterPro" id="IPR050987">
    <property type="entry name" value="AtrR-like"/>
</dbReference>
<dbReference type="AlphaFoldDB" id="A0A8H6GWJ6"/>
<gene>
    <name evidence="5" type="ORF">HZS61_011224</name>
</gene>
<dbReference type="Gene3D" id="4.10.240.10">
    <property type="entry name" value="Zn(2)-C6 fungal-type DNA-binding domain"/>
    <property type="match status" value="1"/>
</dbReference>
<dbReference type="Pfam" id="PF04082">
    <property type="entry name" value="Fungal_trans"/>
    <property type="match status" value="1"/>
</dbReference>
<evidence type="ECO:0000256" key="3">
    <source>
        <dbReference type="SAM" id="MobiDB-lite"/>
    </source>
</evidence>
<dbReference type="PROSITE" id="PS00463">
    <property type="entry name" value="ZN2_CY6_FUNGAL_1"/>
    <property type="match status" value="1"/>
</dbReference>
<feature type="region of interest" description="Disordered" evidence="3">
    <location>
        <begin position="117"/>
        <end position="146"/>
    </location>
</feature>
<name>A0A8H6GWJ6_FUSOX</name>
<dbReference type="PROSITE" id="PS50048">
    <property type="entry name" value="ZN2_CY6_FUNGAL_2"/>
    <property type="match status" value="1"/>
</dbReference>
<dbReference type="GO" id="GO:0006351">
    <property type="term" value="P:DNA-templated transcription"/>
    <property type="evidence" value="ECO:0007669"/>
    <property type="project" value="InterPro"/>
</dbReference>
<dbReference type="PANTHER" id="PTHR46910:SF13">
    <property type="entry name" value="SPECIFIC TRANSCRIPTION FACTOR, PUTATIVE (AFU_ORTHOLOGUE AFUA_4G06190)-RELATED"/>
    <property type="match status" value="1"/>
</dbReference>
<dbReference type="CDD" id="cd00067">
    <property type="entry name" value="GAL4"/>
    <property type="match status" value="1"/>
</dbReference>
<feature type="domain" description="Zn(2)-C6 fungal-type" evidence="4">
    <location>
        <begin position="39"/>
        <end position="70"/>
    </location>
</feature>
<organism evidence="5 6">
    <name type="scientific">Fusarium oxysporum f. sp. conglutinans</name>
    <dbReference type="NCBI Taxonomy" id="100902"/>
    <lineage>
        <taxon>Eukaryota</taxon>
        <taxon>Fungi</taxon>
        <taxon>Dikarya</taxon>
        <taxon>Ascomycota</taxon>
        <taxon>Pezizomycotina</taxon>
        <taxon>Sordariomycetes</taxon>
        <taxon>Hypocreomycetidae</taxon>
        <taxon>Hypocreales</taxon>
        <taxon>Nectriaceae</taxon>
        <taxon>Fusarium</taxon>
        <taxon>Fusarium oxysporum species complex</taxon>
    </lineage>
</organism>
<dbReference type="InterPro" id="IPR001138">
    <property type="entry name" value="Zn2Cys6_DnaBD"/>
</dbReference>
<dbReference type="PANTHER" id="PTHR46910">
    <property type="entry name" value="TRANSCRIPTION FACTOR PDR1"/>
    <property type="match status" value="1"/>
</dbReference>
<protein>
    <recommendedName>
        <fullName evidence="4">Zn(2)-C6 fungal-type domain-containing protein</fullName>
    </recommendedName>
</protein>
<dbReference type="SMART" id="SM00906">
    <property type="entry name" value="Fungal_trans"/>
    <property type="match status" value="1"/>
</dbReference>
<dbReference type="Proteomes" id="UP000593570">
    <property type="component" value="Unassembled WGS sequence"/>
</dbReference>
<dbReference type="InterPro" id="IPR007219">
    <property type="entry name" value="XnlR_reg_dom"/>
</dbReference>
<dbReference type="GO" id="GO:0008270">
    <property type="term" value="F:zinc ion binding"/>
    <property type="evidence" value="ECO:0007669"/>
    <property type="project" value="InterPro"/>
</dbReference>
<comment type="caution">
    <text evidence="5">The sequence shown here is derived from an EMBL/GenBank/DDBJ whole genome shotgun (WGS) entry which is preliminary data.</text>
</comment>
<feature type="compositionally biased region" description="Polar residues" evidence="3">
    <location>
        <begin position="17"/>
        <end position="28"/>
    </location>
</feature>
<dbReference type="EMBL" id="JACDXP010000004">
    <property type="protein sequence ID" value="KAF6525429.1"/>
    <property type="molecule type" value="Genomic_DNA"/>
</dbReference>
<feature type="compositionally biased region" description="Polar residues" evidence="3">
    <location>
        <begin position="119"/>
        <end position="137"/>
    </location>
</feature>
<evidence type="ECO:0000313" key="6">
    <source>
        <dbReference type="Proteomes" id="UP000593570"/>
    </source>
</evidence>
<keyword evidence="1" id="KW-0479">Metal-binding</keyword>
<dbReference type="InterPro" id="IPR036864">
    <property type="entry name" value="Zn2-C6_fun-type_DNA-bd_sf"/>
</dbReference>
<sequence>MLEKQSVSTPKKRNAADTESNAETTVTGRSKRGKYTSVACGDCKKKKLKCIPSDDNSCERCIAGGLTCTFATSAAQVAKAKPEEGQHIQALNHQLSQLLQQVSDLVGVVRELKEKHQEASTVSSHPWDSIVTPSPASTHREEVPKQPQFVGPTRSAFGFLVSERSLNRMGIPKFDSLPPSGAQSPSEFVNDGPVSDLSFWDRCTPGDVTRYLVIFQEEVELVYPFIDISEHIAKSKEILHAIQSGRLGSEDDTSGSTLRSKDIALAKVAMATGMVLEETSKIELSTAIVNSVETNVSSILSSQVDLKEIQLLTMLSIYYFHSGEELLAWRSIGIAAREALEMGLHQKRSLFDNFKDSDSRRLATRVFWCVYVLDRRWSFGTSLSFALVDKDVDPELPKPVEPATDMDEQMPMTITDNEVFPFGDMTMPEADLASSIPDMFQMRDDLLDLFDAFGQGHQFLQPVPGTFREEGEFSMANYQGKDISMRFQGLI</sequence>
<keyword evidence="2" id="KW-0539">Nucleus</keyword>
<dbReference type="SUPFAM" id="SSF57701">
    <property type="entry name" value="Zn2/Cys6 DNA-binding domain"/>
    <property type="match status" value="1"/>
</dbReference>
<reference evidence="5 6" key="1">
    <citation type="journal article" date="2020" name="bioRxiv">
        <title>A chromosome-scale genome assembly for the Fusarium oxysporum strain Fo5176 to establish a model Arabidopsis-fungal pathosystem.</title>
        <authorList>
            <person name="Fokkens L."/>
            <person name="Guo L."/>
            <person name="Dora S."/>
            <person name="Wang B."/>
            <person name="Ye K."/>
            <person name="Sanchez-Rodriguez C."/>
            <person name="Croll D."/>
        </authorList>
    </citation>
    <scope>NUCLEOTIDE SEQUENCE [LARGE SCALE GENOMIC DNA]</scope>
    <source>
        <strain evidence="5 6">Fo5176</strain>
    </source>
</reference>
<evidence type="ECO:0000256" key="1">
    <source>
        <dbReference type="ARBA" id="ARBA00022723"/>
    </source>
</evidence>
<accession>A0A8H6GWJ6</accession>
<evidence type="ECO:0000259" key="4">
    <source>
        <dbReference type="PROSITE" id="PS50048"/>
    </source>
</evidence>
<evidence type="ECO:0000256" key="2">
    <source>
        <dbReference type="ARBA" id="ARBA00023242"/>
    </source>
</evidence>
<evidence type="ECO:0000313" key="5">
    <source>
        <dbReference type="EMBL" id="KAF6525429.1"/>
    </source>
</evidence>